<evidence type="ECO:0000313" key="3">
    <source>
        <dbReference type="Proteomes" id="UP000642673"/>
    </source>
</evidence>
<protein>
    <submittedName>
        <fullName evidence="2">Uncharacterized protein</fullName>
    </submittedName>
</protein>
<proteinExistence type="predicted"/>
<evidence type="ECO:0000313" key="2">
    <source>
        <dbReference type="EMBL" id="GHB78865.1"/>
    </source>
</evidence>
<dbReference type="Proteomes" id="UP000642673">
    <property type="component" value="Unassembled WGS sequence"/>
</dbReference>
<dbReference type="EMBL" id="BMVP01000016">
    <property type="protein sequence ID" value="GHB78865.1"/>
    <property type="molecule type" value="Genomic_DNA"/>
</dbReference>
<reference evidence="3" key="1">
    <citation type="journal article" date="2019" name="Int. J. Syst. Evol. Microbiol.">
        <title>The Global Catalogue of Microorganisms (GCM) 10K type strain sequencing project: providing services to taxonomists for standard genome sequencing and annotation.</title>
        <authorList>
            <consortium name="The Broad Institute Genomics Platform"/>
            <consortium name="The Broad Institute Genome Sequencing Center for Infectious Disease"/>
            <person name="Wu L."/>
            <person name="Ma J."/>
        </authorList>
    </citation>
    <scope>NUCLEOTIDE SEQUENCE [LARGE SCALE GENOMIC DNA]</scope>
    <source>
        <strain evidence="3">JCM 4738</strain>
    </source>
</reference>
<keyword evidence="3" id="KW-1185">Reference proteome</keyword>
<organism evidence="2 3">
    <name type="scientific">Streptomyces cirratus</name>
    <dbReference type="NCBI Taxonomy" id="68187"/>
    <lineage>
        <taxon>Bacteria</taxon>
        <taxon>Bacillati</taxon>
        <taxon>Actinomycetota</taxon>
        <taxon>Actinomycetes</taxon>
        <taxon>Kitasatosporales</taxon>
        <taxon>Streptomycetaceae</taxon>
        <taxon>Streptomyces</taxon>
    </lineage>
</organism>
<feature type="region of interest" description="Disordered" evidence="1">
    <location>
        <begin position="1"/>
        <end position="60"/>
    </location>
</feature>
<feature type="compositionally biased region" description="Basic and acidic residues" evidence="1">
    <location>
        <begin position="42"/>
        <end position="52"/>
    </location>
</feature>
<name>A0ABQ3F3T6_9ACTN</name>
<comment type="caution">
    <text evidence="2">The sequence shown here is derived from an EMBL/GenBank/DDBJ whole genome shotgun (WGS) entry which is preliminary data.</text>
</comment>
<feature type="compositionally biased region" description="Low complexity" evidence="1">
    <location>
        <begin position="1"/>
        <end position="16"/>
    </location>
</feature>
<sequence length="80" mass="7762">MVLLPPGGRGVAAVPAPARPPPDPDPPPPTRLPLGAPPNSARADRAPTKDSGARPAATGVDALCAPARGPVVLLPPGGEG</sequence>
<feature type="compositionally biased region" description="Pro residues" evidence="1">
    <location>
        <begin position="17"/>
        <end position="31"/>
    </location>
</feature>
<accession>A0ABQ3F3T6</accession>
<evidence type="ECO:0000256" key="1">
    <source>
        <dbReference type="SAM" id="MobiDB-lite"/>
    </source>
</evidence>
<gene>
    <name evidence="2" type="ORF">GCM10010347_56660</name>
</gene>